<dbReference type="InterPro" id="IPR018639">
    <property type="entry name" value="DUF2062"/>
</dbReference>
<dbReference type="PANTHER" id="PTHR40547:SF1">
    <property type="entry name" value="SLL0298 PROTEIN"/>
    <property type="match status" value="1"/>
</dbReference>
<dbReference type="Proteomes" id="UP000215196">
    <property type="component" value="Chromosome 1"/>
</dbReference>
<dbReference type="EMBL" id="LT906465">
    <property type="protein sequence ID" value="SNV44276.1"/>
    <property type="molecule type" value="Genomic_DNA"/>
</dbReference>
<evidence type="ECO:0000313" key="3">
    <source>
        <dbReference type="EMBL" id="SNV44276.1"/>
    </source>
</evidence>
<dbReference type="RefSeq" id="WP_095071734.1">
    <property type="nucleotide sequence ID" value="NZ_LT906465.1"/>
</dbReference>
<keyword evidence="4" id="KW-1185">Reference proteome</keyword>
<gene>
    <name evidence="3" type="ORF">SAMEA4412677_01380</name>
</gene>
<dbReference type="KEGG" id="ctak:4412677_01380"/>
<reference evidence="3 4" key="1">
    <citation type="submission" date="2017-06" db="EMBL/GenBank/DDBJ databases">
        <authorList>
            <consortium name="Pathogen Informatics"/>
        </authorList>
    </citation>
    <scope>NUCLEOTIDE SEQUENCE [LARGE SCALE GENOMIC DNA]</scope>
    <source>
        <strain evidence="3 4">NCTC13490</strain>
    </source>
</reference>
<evidence type="ECO:0000256" key="1">
    <source>
        <dbReference type="SAM" id="Phobius"/>
    </source>
</evidence>
<feature type="transmembrane region" description="Helical" evidence="1">
    <location>
        <begin position="79"/>
        <end position="100"/>
    </location>
</feature>
<keyword evidence="1" id="KW-0812">Transmembrane</keyword>
<protein>
    <submittedName>
        <fullName evidence="3">Uncharacterized protein conserved in bacteria (DUF2062)</fullName>
    </submittedName>
</protein>
<accession>A0A239XCZ3</accession>
<dbReference type="AlphaFoldDB" id="A0A239XCZ3"/>
<organism evidence="3 4">
    <name type="scientific">Chryseobacterium taklimakanense</name>
    <dbReference type="NCBI Taxonomy" id="536441"/>
    <lineage>
        <taxon>Bacteria</taxon>
        <taxon>Pseudomonadati</taxon>
        <taxon>Bacteroidota</taxon>
        <taxon>Flavobacteriia</taxon>
        <taxon>Flavobacteriales</taxon>
        <taxon>Weeksellaceae</taxon>
        <taxon>Chryseobacterium group</taxon>
        <taxon>Chryseobacterium</taxon>
    </lineage>
</organism>
<keyword evidence="1" id="KW-0472">Membrane</keyword>
<sequence>MMKNFIQNSINSQKIFYRYFRRKGWKRFLKENILESEGSNKTKAKSIALGIFIGISPFWGFHSFLAITLSVFFRLNKMLTFIASQVTFPPLIPFIIYLSVKVGAPFVSNRASFENASFDFDFIKQNLIQYVIGSFLLATLSALFFGAVSYFFLNNFSPEKKR</sequence>
<evidence type="ECO:0000259" key="2">
    <source>
        <dbReference type="Pfam" id="PF09835"/>
    </source>
</evidence>
<feature type="domain" description="DUF2062" evidence="2">
    <location>
        <begin position="30"/>
        <end position="154"/>
    </location>
</feature>
<evidence type="ECO:0000313" key="4">
    <source>
        <dbReference type="Proteomes" id="UP000215196"/>
    </source>
</evidence>
<dbReference type="PANTHER" id="PTHR40547">
    <property type="entry name" value="SLL0298 PROTEIN"/>
    <property type="match status" value="1"/>
</dbReference>
<proteinExistence type="predicted"/>
<keyword evidence="1" id="KW-1133">Transmembrane helix</keyword>
<name>A0A239XCZ3_9FLAO</name>
<dbReference type="Pfam" id="PF09835">
    <property type="entry name" value="DUF2062"/>
    <property type="match status" value="1"/>
</dbReference>
<feature type="transmembrane region" description="Helical" evidence="1">
    <location>
        <begin position="127"/>
        <end position="153"/>
    </location>
</feature>
<feature type="transmembrane region" description="Helical" evidence="1">
    <location>
        <begin position="47"/>
        <end position="72"/>
    </location>
</feature>